<dbReference type="Proteomes" id="UP000885706">
    <property type="component" value="Unassembled WGS sequence"/>
</dbReference>
<proteinExistence type="predicted"/>
<dbReference type="EMBL" id="DQWQ01000068">
    <property type="protein sequence ID" value="HDD35451.1"/>
    <property type="molecule type" value="Genomic_DNA"/>
</dbReference>
<gene>
    <name evidence="1" type="ORF">ENF30_01485</name>
</gene>
<accession>A0A7V0NE99</accession>
<protein>
    <submittedName>
        <fullName evidence="1">Uncharacterized protein</fullName>
    </submittedName>
</protein>
<feature type="non-terminal residue" evidence="1">
    <location>
        <position position="83"/>
    </location>
</feature>
<organism evidence="1">
    <name type="scientific">Desulfofervidus auxilii</name>
    <dbReference type="NCBI Taxonomy" id="1621989"/>
    <lineage>
        <taxon>Bacteria</taxon>
        <taxon>Pseudomonadati</taxon>
        <taxon>Thermodesulfobacteriota</taxon>
        <taxon>Candidatus Desulfofervidia</taxon>
        <taxon>Candidatus Desulfofervidales</taxon>
        <taxon>Candidatus Desulfofervidaceae</taxon>
        <taxon>Candidatus Desulfofervidus</taxon>
    </lineage>
</organism>
<dbReference type="AlphaFoldDB" id="A0A7V0NE99"/>
<name>A0A7V0NE99_DESA2</name>
<sequence>MKRKNLFIFLLCLLFYPSFVLSDINFIQHVKRLYCELGLSEKVLSLRAFRCAVTAYYIATGENLIKRPFILTIIDYTKPSDKE</sequence>
<evidence type="ECO:0000313" key="1">
    <source>
        <dbReference type="EMBL" id="HDD35451.1"/>
    </source>
</evidence>
<comment type="caution">
    <text evidence="1">The sequence shown here is derived from an EMBL/GenBank/DDBJ whole genome shotgun (WGS) entry which is preliminary data.</text>
</comment>
<reference evidence="1" key="1">
    <citation type="journal article" date="2020" name="mSystems">
        <title>Genome- and Community-Level Interaction Insights into Carbon Utilization and Element Cycling Functions of Hydrothermarchaeota in Hydrothermal Sediment.</title>
        <authorList>
            <person name="Zhou Z."/>
            <person name="Liu Y."/>
            <person name="Xu W."/>
            <person name="Pan J."/>
            <person name="Luo Z.H."/>
            <person name="Li M."/>
        </authorList>
    </citation>
    <scope>NUCLEOTIDE SEQUENCE [LARGE SCALE GENOMIC DNA]</scope>
    <source>
        <strain evidence="1">HyVt-113</strain>
    </source>
</reference>